<dbReference type="InterPro" id="IPR044068">
    <property type="entry name" value="CB"/>
</dbReference>
<keyword evidence="2" id="KW-0229">DNA integration</keyword>
<dbReference type="Gene3D" id="1.10.150.130">
    <property type="match status" value="1"/>
</dbReference>
<dbReference type="PROSITE" id="PS51898">
    <property type="entry name" value="TYR_RECOMBINASE"/>
    <property type="match status" value="1"/>
</dbReference>
<feature type="domain" description="Tyr recombinase" evidence="6">
    <location>
        <begin position="118"/>
        <end position="303"/>
    </location>
</feature>
<organism evidence="8 9">
    <name type="scientific">Dictyobacter vulcani</name>
    <dbReference type="NCBI Taxonomy" id="2607529"/>
    <lineage>
        <taxon>Bacteria</taxon>
        <taxon>Bacillati</taxon>
        <taxon>Chloroflexota</taxon>
        <taxon>Ktedonobacteria</taxon>
        <taxon>Ktedonobacterales</taxon>
        <taxon>Dictyobacteraceae</taxon>
        <taxon>Dictyobacter</taxon>
    </lineage>
</organism>
<evidence type="ECO:0000259" key="6">
    <source>
        <dbReference type="PROSITE" id="PS51898"/>
    </source>
</evidence>
<dbReference type="GO" id="GO:0006310">
    <property type="term" value="P:DNA recombination"/>
    <property type="evidence" value="ECO:0007669"/>
    <property type="project" value="UniProtKB-KW"/>
</dbReference>
<keyword evidence="4" id="KW-0233">DNA recombination</keyword>
<protein>
    <submittedName>
        <fullName evidence="8">Tyrosine recombinase XerD</fullName>
    </submittedName>
</protein>
<evidence type="ECO:0000256" key="1">
    <source>
        <dbReference type="ARBA" id="ARBA00008857"/>
    </source>
</evidence>
<dbReference type="Proteomes" id="UP000326912">
    <property type="component" value="Unassembled WGS sequence"/>
</dbReference>
<evidence type="ECO:0000313" key="8">
    <source>
        <dbReference type="EMBL" id="GER87820.1"/>
    </source>
</evidence>
<keyword evidence="3 5" id="KW-0238">DNA-binding</keyword>
<comment type="similarity">
    <text evidence="1">Belongs to the 'phage' integrase family.</text>
</comment>
<evidence type="ECO:0000256" key="3">
    <source>
        <dbReference type="ARBA" id="ARBA00023125"/>
    </source>
</evidence>
<keyword evidence="9" id="KW-1185">Reference proteome</keyword>
<dbReference type="CDD" id="cd00397">
    <property type="entry name" value="DNA_BRE_C"/>
    <property type="match status" value="1"/>
</dbReference>
<dbReference type="Pfam" id="PF00589">
    <property type="entry name" value="Phage_integrase"/>
    <property type="match status" value="1"/>
</dbReference>
<dbReference type="Pfam" id="PF02899">
    <property type="entry name" value="Phage_int_SAM_1"/>
    <property type="match status" value="1"/>
</dbReference>
<evidence type="ECO:0000256" key="2">
    <source>
        <dbReference type="ARBA" id="ARBA00022908"/>
    </source>
</evidence>
<dbReference type="EMBL" id="BKZW01000001">
    <property type="protein sequence ID" value="GER87820.1"/>
    <property type="molecule type" value="Genomic_DNA"/>
</dbReference>
<dbReference type="GO" id="GO:0003677">
    <property type="term" value="F:DNA binding"/>
    <property type="evidence" value="ECO:0007669"/>
    <property type="project" value="UniProtKB-UniRule"/>
</dbReference>
<accession>A0A5J4KN32</accession>
<dbReference type="InterPro" id="IPR011010">
    <property type="entry name" value="DNA_brk_join_enz"/>
</dbReference>
<proteinExistence type="inferred from homology"/>
<gene>
    <name evidence="8" type="primary">xerD_4</name>
    <name evidence="8" type="ORF">KDW_19820</name>
</gene>
<dbReference type="PROSITE" id="PS51900">
    <property type="entry name" value="CB"/>
    <property type="match status" value="1"/>
</dbReference>
<comment type="caution">
    <text evidence="8">The sequence shown here is derived from an EMBL/GenBank/DDBJ whole genome shotgun (WGS) entry which is preliminary data.</text>
</comment>
<sequence>MILSGSDGVIAHFIMDCVARDRSNHTLTSYKHHLRVLAELLSTLSGVTELEKVTVLHLRKCVQHLLGTSDIEAARALSVSSVRGYIRVWKVFFSWCYQEELIEKNPASRLAAPRPTKKIVPTFTMDHIQLMLSTFDLTTDMGYRDYVILLLLLDTGIRLGEISLLKLSDVHDNYIKVYGKGRKEREVGLHPEVSKLIWKYIHKFRHPAKLNEPMLFIDCSKRSHGSALNREGVKSILKRLKIETGIVDIRLSAHTFRHTFAKMYLQQGGELFKLSREMGHSDIQITKTYLEDFSSTDARKDHASFSPIAGLVKGGKLRSQRRK</sequence>
<dbReference type="PANTHER" id="PTHR30349">
    <property type="entry name" value="PHAGE INTEGRASE-RELATED"/>
    <property type="match status" value="1"/>
</dbReference>
<dbReference type="InterPro" id="IPR050090">
    <property type="entry name" value="Tyrosine_recombinase_XerCD"/>
</dbReference>
<feature type="domain" description="Core-binding (CB)" evidence="7">
    <location>
        <begin position="8"/>
        <end position="97"/>
    </location>
</feature>
<dbReference type="SUPFAM" id="SSF56349">
    <property type="entry name" value="DNA breaking-rejoining enzymes"/>
    <property type="match status" value="1"/>
</dbReference>
<dbReference type="AlphaFoldDB" id="A0A5J4KN32"/>
<evidence type="ECO:0000313" key="9">
    <source>
        <dbReference type="Proteomes" id="UP000326912"/>
    </source>
</evidence>
<dbReference type="InterPro" id="IPR002104">
    <property type="entry name" value="Integrase_catalytic"/>
</dbReference>
<reference evidence="8 9" key="1">
    <citation type="submission" date="2019-10" db="EMBL/GenBank/DDBJ databases">
        <title>Dictyobacter vulcani sp. nov., within the class Ktedonobacteria, isolated from soil of volcanic Mt. Zao.</title>
        <authorList>
            <person name="Zheng Y."/>
            <person name="Wang C.M."/>
            <person name="Sakai Y."/>
            <person name="Abe K."/>
            <person name="Yokota A."/>
            <person name="Yabe S."/>
        </authorList>
    </citation>
    <scope>NUCLEOTIDE SEQUENCE [LARGE SCALE GENOMIC DNA]</scope>
    <source>
        <strain evidence="8 9">W12</strain>
    </source>
</reference>
<dbReference type="GO" id="GO:0015074">
    <property type="term" value="P:DNA integration"/>
    <property type="evidence" value="ECO:0007669"/>
    <property type="project" value="UniProtKB-KW"/>
</dbReference>
<dbReference type="RefSeq" id="WP_151755781.1">
    <property type="nucleotide sequence ID" value="NZ_BKZW01000001.1"/>
</dbReference>
<evidence type="ECO:0000259" key="7">
    <source>
        <dbReference type="PROSITE" id="PS51900"/>
    </source>
</evidence>
<dbReference type="InterPro" id="IPR010998">
    <property type="entry name" value="Integrase_recombinase_N"/>
</dbReference>
<dbReference type="PANTHER" id="PTHR30349:SF41">
    <property type="entry name" value="INTEGRASE_RECOMBINASE PROTEIN MJ0367-RELATED"/>
    <property type="match status" value="1"/>
</dbReference>
<dbReference type="InterPro" id="IPR004107">
    <property type="entry name" value="Integrase_SAM-like_N"/>
</dbReference>
<evidence type="ECO:0000256" key="4">
    <source>
        <dbReference type="ARBA" id="ARBA00023172"/>
    </source>
</evidence>
<dbReference type="InterPro" id="IPR013762">
    <property type="entry name" value="Integrase-like_cat_sf"/>
</dbReference>
<evidence type="ECO:0000256" key="5">
    <source>
        <dbReference type="PROSITE-ProRule" id="PRU01248"/>
    </source>
</evidence>
<dbReference type="Gene3D" id="1.10.443.10">
    <property type="entry name" value="Intergrase catalytic core"/>
    <property type="match status" value="1"/>
</dbReference>
<name>A0A5J4KN32_9CHLR</name>